<evidence type="ECO:0000313" key="2">
    <source>
        <dbReference type="EMBL" id="MFD4825147.1"/>
    </source>
</evidence>
<dbReference type="RefSeq" id="WP_382775136.1">
    <property type="nucleotide sequence ID" value="NZ_JBHXKZ010000018.1"/>
</dbReference>
<organism evidence="2 3">
    <name type="scientific">Streptomyces rubiginosohelvolus</name>
    <dbReference type="NCBI Taxonomy" id="67362"/>
    <lineage>
        <taxon>Bacteria</taxon>
        <taxon>Bacillati</taxon>
        <taxon>Actinomycetota</taxon>
        <taxon>Actinomycetes</taxon>
        <taxon>Kitasatosporales</taxon>
        <taxon>Streptomycetaceae</taxon>
        <taxon>Streptomyces</taxon>
    </lineage>
</organism>
<gene>
    <name evidence="2" type="ORF">ACFWOQ_21490</name>
</gene>
<dbReference type="EMBL" id="JBHXKZ010000018">
    <property type="protein sequence ID" value="MFD4825147.1"/>
    <property type="molecule type" value="Genomic_DNA"/>
</dbReference>
<sequence>MREDGGPLRGEKPEKSPSTSSEKPGPGPVADGSVRIVDGAGQGRQQPGRVPLLPEDLRAVLTPVNLVWARLDRAAARRLVEAAARSELKRVEGFAGRTDAPQVLADRLARRLDEQLRTGGPITDPVGWLLSRGLPQRQQCGDVRCDDRVLLDTSRNCPRCEDRQADRRAQRHAAAAAVDAGMPEASEEERRAAADRQLHERVTAQGWAREHAWEQVRARQTAARVYRAEAAAARPADEVPAVPVVLPALRPAAVVRAPEPEFAEADDDQELVLEDLTPDQVRDWRVRAMRDHQMLFDHIDRYGEPSARRLFSNRLVDQAHHIAGLGHLNVAYFPWGQS</sequence>
<name>A0ABW6F4U9_9ACTN</name>
<feature type="region of interest" description="Disordered" evidence="1">
    <location>
        <begin position="1"/>
        <end position="50"/>
    </location>
</feature>
<feature type="compositionally biased region" description="Basic and acidic residues" evidence="1">
    <location>
        <begin position="1"/>
        <end position="15"/>
    </location>
</feature>
<evidence type="ECO:0000256" key="1">
    <source>
        <dbReference type="SAM" id="MobiDB-lite"/>
    </source>
</evidence>
<evidence type="ECO:0000313" key="3">
    <source>
        <dbReference type="Proteomes" id="UP001598352"/>
    </source>
</evidence>
<comment type="caution">
    <text evidence="2">The sequence shown here is derived from an EMBL/GenBank/DDBJ whole genome shotgun (WGS) entry which is preliminary data.</text>
</comment>
<accession>A0ABW6F4U9</accession>
<reference evidence="2 3" key="1">
    <citation type="submission" date="2024-09" db="EMBL/GenBank/DDBJ databases">
        <title>The Natural Products Discovery Center: Release of the First 8490 Sequenced Strains for Exploring Actinobacteria Biosynthetic Diversity.</title>
        <authorList>
            <person name="Kalkreuter E."/>
            <person name="Kautsar S.A."/>
            <person name="Yang D."/>
            <person name="Bader C.D."/>
            <person name="Teijaro C.N."/>
            <person name="Fluegel L."/>
            <person name="Davis C.M."/>
            <person name="Simpson J.R."/>
            <person name="Lauterbach L."/>
            <person name="Steele A.D."/>
            <person name="Gui C."/>
            <person name="Meng S."/>
            <person name="Li G."/>
            <person name="Viehrig K."/>
            <person name="Ye F."/>
            <person name="Su P."/>
            <person name="Kiefer A.F."/>
            <person name="Nichols A."/>
            <person name="Cepeda A.J."/>
            <person name="Yan W."/>
            <person name="Fan B."/>
            <person name="Jiang Y."/>
            <person name="Adhikari A."/>
            <person name="Zheng C.-J."/>
            <person name="Schuster L."/>
            <person name="Cowan T.M."/>
            <person name="Smanski M.J."/>
            <person name="Chevrette M.G."/>
            <person name="De Carvalho L.P.S."/>
            <person name="Shen B."/>
        </authorList>
    </citation>
    <scope>NUCLEOTIDE SEQUENCE [LARGE SCALE GENOMIC DNA]</scope>
    <source>
        <strain evidence="2 3">NPDC058428</strain>
    </source>
</reference>
<keyword evidence="3" id="KW-1185">Reference proteome</keyword>
<dbReference type="Proteomes" id="UP001598352">
    <property type="component" value="Unassembled WGS sequence"/>
</dbReference>
<protein>
    <submittedName>
        <fullName evidence="2">Uncharacterized protein</fullName>
    </submittedName>
</protein>
<proteinExistence type="predicted"/>